<feature type="region of interest" description="Disordered" evidence="1">
    <location>
        <begin position="1"/>
        <end position="27"/>
    </location>
</feature>
<dbReference type="SUPFAM" id="SSF81383">
    <property type="entry name" value="F-box domain"/>
    <property type="match status" value="1"/>
</dbReference>
<organism evidence="3 4">
    <name type="scientific">Corchorus olitorius</name>
    <dbReference type="NCBI Taxonomy" id="93759"/>
    <lineage>
        <taxon>Eukaryota</taxon>
        <taxon>Viridiplantae</taxon>
        <taxon>Streptophyta</taxon>
        <taxon>Embryophyta</taxon>
        <taxon>Tracheophyta</taxon>
        <taxon>Spermatophyta</taxon>
        <taxon>Magnoliopsida</taxon>
        <taxon>eudicotyledons</taxon>
        <taxon>Gunneridae</taxon>
        <taxon>Pentapetalae</taxon>
        <taxon>rosids</taxon>
        <taxon>malvids</taxon>
        <taxon>Malvales</taxon>
        <taxon>Malvaceae</taxon>
        <taxon>Grewioideae</taxon>
        <taxon>Apeibeae</taxon>
        <taxon>Corchorus</taxon>
    </lineage>
</organism>
<feature type="domain" description="F-box" evidence="2">
    <location>
        <begin position="100"/>
        <end position="124"/>
    </location>
</feature>
<proteinExistence type="predicted"/>
<reference evidence="4" key="1">
    <citation type="submission" date="2013-09" db="EMBL/GenBank/DDBJ databases">
        <title>Corchorus olitorius genome sequencing.</title>
        <authorList>
            <person name="Alam M."/>
            <person name="Haque M.S."/>
            <person name="Islam M.S."/>
            <person name="Emdad E.M."/>
            <person name="Islam M.M."/>
            <person name="Ahmed B."/>
            <person name="Halim A."/>
            <person name="Hossen Q.M.M."/>
            <person name="Hossain M.Z."/>
            <person name="Ahmed R."/>
            <person name="Khan M.M."/>
            <person name="Islam R."/>
            <person name="Rashid M.M."/>
            <person name="Khan S.A."/>
            <person name="Rahman M.S."/>
            <person name="Alam M."/>
            <person name="Yahiya A.S."/>
            <person name="Khan M.S."/>
            <person name="Azam M.S."/>
            <person name="Haque T."/>
            <person name="Lashkar M.Z.H."/>
            <person name="Akhand A.I."/>
            <person name="Morshed G."/>
            <person name="Roy S."/>
            <person name="Uddin K.S."/>
            <person name="Rabeya T."/>
            <person name="Hossain A.S."/>
            <person name="Chowdhury A."/>
            <person name="Snigdha A.R."/>
            <person name="Mortoza M.S."/>
            <person name="Matin S.A."/>
            <person name="Hoque S.M.E."/>
            <person name="Islam M.K."/>
            <person name="Roy D.K."/>
            <person name="Haider R."/>
            <person name="Moosa M.M."/>
            <person name="Elias S.M."/>
            <person name="Hasan A.M."/>
            <person name="Jahan S."/>
            <person name="Shafiuddin M."/>
            <person name="Mahmood N."/>
            <person name="Shommy N.S."/>
        </authorList>
    </citation>
    <scope>NUCLEOTIDE SEQUENCE [LARGE SCALE GENOMIC DNA]</scope>
    <source>
        <strain evidence="4">cv. O-4</strain>
    </source>
</reference>
<dbReference type="Pfam" id="PF00646">
    <property type="entry name" value="F-box"/>
    <property type="match status" value="1"/>
</dbReference>
<evidence type="ECO:0000259" key="2">
    <source>
        <dbReference type="Pfam" id="PF00646"/>
    </source>
</evidence>
<dbReference type="OrthoDB" id="692863at2759"/>
<name>A0A1R3KRY9_9ROSI</name>
<dbReference type="AlphaFoldDB" id="A0A1R3KRY9"/>
<feature type="compositionally biased region" description="Basic and acidic residues" evidence="1">
    <location>
        <begin position="86"/>
        <end position="99"/>
    </location>
</feature>
<comment type="caution">
    <text evidence="3">The sequence shown here is derived from an EMBL/GenBank/DDBJ whole genome shotgun (WGS) entry which is preliminary data.</text>
</comment>
<gene>
    <name evidence="3" type="ORF">COLO4_05071</name>
</gene>
<feature type="region of interest" description="Disordered" evidence="1">
    <location>
        <begin position="49"/>
        <end position="102"/>
    </location>
</feature>
<evidence type="ECO:0000256" key="1">
    <source>
        <dbReference type="SAM" id="MobiDB-lite"/>
    </source>
</evidence>
<keyword evidence="4" id="KW-1185">Reference proteome</keyword>
<dbReference type="InterPro" id="IPR001810">
    <property type="entry name" value="F-box_dom"/>
</dbReference>
<dbReference type="Proteomes" id="UP000187203">
    <property type="component" value="Unassembled WGS sequence"/>
</dbReference>
<sequence length="155" mass="17046">MIGSRNKLNCARSAMASKKRPTPSEQIKAEVVVGQAAHIKVKLSGYITQSCPNNRKLGSKSENRGLARGRTRKDPLKPIVQRQKTHIGDEKSKSGDHSRISSLPDPILQHILSFLPTKEAVKTRIDLGTGKDCRLDVMLDLSRECMISNVAFGSI</sequence>
<evidence type="ECO:0000313" key="3">
    <source>
        <dbReference type="EMBL" id="OMP09856.1"/>
    </source>
</evidence>
<protein>
    <recommendedName>
        <fullName evidence="2">F-box domain-containing protein</fullName>
    </recommendedName>
</protein>
<accession>A0A1R3KRY9</accession>
<evidence type="ECO:0000313" key="4">
    <source>
        <dbReference type="Proteomes" id="UP000187203"/>
    </source>
</evidence>
<dbReference type="InterPro" id="IPR036047">
    <property type="entry name" value="F-box-like_dom_sf"/>
</dbReference>
<dbReference type="EMBL" id="AWUE01012144">
    <property type="protein sequence ID" value="OMP09856.1"/>
    <property type="molecule type" value="Genomic_DNA"/>
</dbReference>